<dbReference type="NCBIfam" id="TIGR04189">
    <property type="entry name" value="surface_SprA"/>
    <property type="match status" value="1"/>
</dbReference>
<feature type="domain" description="Gliding motility protein SprA N-terminal" evidence="2">
    <location>
        <begin position="244"/>
        <end position="633"/>
    </location>
</feature>
<feature type="non-terminal residue" evidence="3">
    <location>
        <position position="1146"/>
    </location>
</feature>
<protein>
    <submittedName>
        <fullName evidence="3">Cell surface protein SprA</fullName>
    </submittedName>
</protein>
<evidence type="ECO:0000259" key="2">
    <source>
        <dbReference type="Pfam" id="PF14349"/>
    </source>
</evidence>
<feature type="region of interest" description="Disordered" evidence="1">
    <location>
        <begin position="233"/>
        <end position="257"/>
    </location>
</feature>
<feature type="compositionally biased region" description="Polar residues" evidence="1">
    <location>
        <begin position="242"/>
        <end position="257"/>
    </location>
</feature>
<evidence type="ECO:0000256" key="1">
    <source>
        <dbReference type="SAM" id="MobiDB-lite"/>
    </source>
</evidence>
<evidence type="ECO:0000313" key="3">
    <source>
        <dbReference type="EMBL" id="OGF97725.1"/>
    </source>
</evidence>
<dbReference type="EMBL" id="MFIW01000064">
    <property type="protein sequence ID" value="OGF97725.1"/>
    <property type="molecule type" value="Genomic_DNA"/>
</dbReference>
<name>A0A1F5YBZ7_9BACT</name>
<accession>A0A1F5YBZ7</accession>
<feature type="non-terminal residue" evidence="3">
    <location>
        <position position="1"/>
    </location>
</feature>
<organism evidence="3 4">
    <name type="scientific">Candidatus Glassbacteria bacterium RBG_16_58_8</name>
    <dbReference type="NCBI Taxonomy" id="1817866"/>
    <lineage>
        <taxon>Bacteria</taxon>
        <taxon>Candidatus Glassiibacteriota</taxon>
    </lineage>
</organism>
<dbReference type="AlphaFoldDB" id="A0A1F5YBZ7"/>
<dbReference type="Proteomes" id="UP000179034">
    <property type="component" value="Unassembled WGS sequence"/>
</dbReference>
<dbReference type="InterPro" id="IPR026377">
    <property type="entry name" value="Cell_surface_SprA"/>
</dbReference>
<gene>
    <name evidence="3" type="ORF">A2Z06_04830</name>
</gene>
<dbReference type="Pfam" id="PF14349">
    <property type="entry name" value="SprA_N"/>
    <property type="match status" value="1"/>
</dbReference>
<reference evidence="3 4" key="1">
    <citation type="journal article" date="2016" name="Nat. Commun.">
        <title>Thousands of microbial genomes shed light on interconnected biogeochemical processes in an aquifer system.</title>
        <authorList>
            <person name="Anantharaman K."/>
            <person name="Brown C.T."/>
            <person name="Hug L.A."/>
            <person name="Sharon I."/>
            <person name="Castelle C.J."/>
            <person name="Probst A.J."/>
            <person name="Thomas B.C."/>
            <person name="Singh A."/>
            <person name="Wilkins M.J."/>
            <person name="Karaoz U."/>
            <person name="Brodie E.L."/>
            <person name="Williams K.H."/>
            <person name="Hubbard S.S."/>
            <person name="Banfield J.F."/>
        </authorList>
    </citation>
    <scope>NUCLEOTIDE SEQUENCE [LARGE SCALE GENOMIC DNA]</scope>
</reference>
<evidence type="ECO:0000313" key="4">
    <source>
        <dbReference type="Proteomes" id="UP000179034"/>
    </source>
</evidence>
<dbReference type="InterPro" id="IPR025684">
    <property type="entry name" value="SprA_N_dom"/>
</dbReference>
<sequence length="1146" mass="127608">NLDLEPEVMTDLADAIPLVETDVASRLAFTGEVAINLPNPNTRGEVYLDDFEGSSLIDSYGMSRRSWKLSSPPAGLDLDTAEGGGLIWYNLEILDSYLNPNIPSEQDRNRTILALEFAPSDDLPFPNDSWRSLVQPISSSGLDFSEKKFINIWLKGTGGEVWLDLGTVSEDALRFDVSREVMSPNDLLDTEDLNRDGNRDFNEDVGLDGVAGADGTGAPGDDGNDDFVFTEAERQSGDYSKVNGTENNTFLDTEDLNGNNTLETDEKVYRYLIDLDNPDTTRVKVISENPDPNNNWRLFQVQIASPDTSYGNPDLRRIKHLRVLLTDFDAPTSVQFGSIEIEGNSWFDRGVRNEGGDPVQDDEVFDVSVKNTADNDDYFSPPGVAAEQVSSVPTQLQDIKEQSINLIYRDLGSSHLGHAVQPLLTPQNYIDYRSFSVWVRKNGDQGGETDFFFQAGTDSLNFYEYAFTPTSTWQEVVIPFERLTDVKKEALDALPAGGNAPDIDFISGNIRVRGLPSLTNVRRLALGVKNRGDTPVTGEVWVDELRLTGVIRDRGLAQRVAVDADFADVGKVKVEYIGQGDQFRQLNQVRRNLTSRDINFSTSMKLDKFAPAPLGLEIPISYSRSQGKGLPLYRTGSDIVFDEGPEQEEERTQDLSETINISFAKKKASSSPFVRATADKLTSSFTTTSRWSRSPIQQNTSNNENFQVRYNTPFERDYDFPLFPVSLFGFFRHVPLPSLVKGSALAKGLGSSRFRYMPATLGLTGKIERLNTLRINSTSGLRTPYRNLYSTAEVSLTHRPLRSLSGNYQLNVVRDLDQRRISGLLGLFAVNVGTEIRRQQLFQYTYAPEILTWLSPSYSFNTRYAEDHSPQVSRSRGDSLDVRNFSNTTSRDLTLTVGLPKLLSAMAGGGTADRVGADAGKANAGERVGAQEEAVEEKEGGWKRGMLRASRMVKNATIRFGRERLTDYDYVEISPPILYQLGFQDLDLEPRQRNRSRDFSADGGMTFPANVSLTTGYSERNAKNDFRGSSRSTSNVTWPKVGTEISSLKLPLQMRDFLTAVSLSSHYSKNREDSGTESNGLESRRRGVVWSPFFSVSTQLKSGLSASYSLDKSETTTRSYIGSRNTNFKDNSNHQVNLGYSLRSQR</sequence>
<comment type="caution">
    <text evidence="3">The sequence shown here is derived from an EMBL/GenBank/DDBJ whole genome shotgun (WGS) entry which is preliminary data.</text>
</comment>
<proteinExistence type="predicted"/>
<feature type="region of interest" description="Disordered" evidence="1">
    <location>
        <begin position="209"/>
        <end position="228"/>
    </location>
</feature>